<feature type="binding site" evidence="10">
    <location>
        <position position="173"/>
    </location>
    <ligand>
        <name>[4Fe-4S] cluster</name>
        <dbReference type="ChEBI" id="CHEBI:49883"/>
        <label>2</label>
        <note>4Fe-4S-S-AdoMet</note>
    </ligand>
</feature>
<evidence type="ECO:0000256" key="11">
    <source>
        <dbReference type="SAM" id="MobiDB-lite"/>
    </source>
</evidence>
<dbReference type="InterPro" id="IPR058240">
    <property type="entry name" value="rSAM_sf"/>
</dbReference>
<gene>
    <name evidence="10 15" type="primary">miaB</name>
    <name evidence="15" type="ORF">IEQ31_14205</name>
</gene>
<comment type="caution">
    <text evidence="15">The sequence shown here is derived from an EMBL/GenBank/DDBJ whole genome shotgun (WGS) entry which is preliminary data.</text>
</comment>
<proteinExistence type="inferred from homology"/>
<feature type="binding site" evidence="10">
    <location>
        <position position="22"/>
    </location>
    <ligand>
        <name>[4Fe-4S] cluster</name>
        <dbReference type="ChEBI" id="CHEBI:49883"/>
        <label>1</label>
    </ligand>
</feature>
<evidence type="ECO:0000256" key="8">
    <source>
        <dbReference type="ARBA" id="ARBA00023014"/>
    </source>
</evidence>
<evidence type="ECO:0000256" key="9">
    <source>
        <dbReference type="ARBA" id="ARBA00033765"/>
    </source>
</evidence>
<keyword evidence="7 10" id="KW-0408">Iron</keyword>
<dbReference type="SUPFAM" id="SSF102114">
    <property type="entry name" value="Radical SAM enzymes"/>
    <property type="match status" value="1"/>
</dbReference>
<evidence type="ECO:0000256" key="2">
    <source>
        <dbReference type="ARBA" id="ARBA00022485"/>
    </source>
</evidence>
<dbReference type="PROSITE" id="PS51449">
    <property type="entry name" value="MTTASE_N"/>
    <property type="match status" value="1"/>
</dbReference>
<dbReference type="CDD" id="cd01335">
    <property type="entry name" value="Radical_SAM"/>
    <property type="match status" value="1"/>
</dbReference>
<keyword evidence="3 10" id="KW-0808">Transferase</keyword>
<comment type="cofactor">
    <cofactor evidence="10">
        <name>[4Fe-4S] cluster</name>
        <dbReference type="ChEBI" id="CHEBI:49883"/>
    </cofactor>
    <text evidence="10">Binds 2 [4Fe-4S] clusters. One cluster is coordinated with 3 cysteines and an exchangeable S-adenosyl-L-methionine.</text>
</comment>
<dbReference type="NCBIfam" id="TIGR00089">
    <property type="entry name" value="MiaB/RimO family radical SAM methylthiotransferase"/>
    <property type="match status" value="1"/>
</dbReference>
<dbReference type="PANTHER" id="PTHR43020:SF2">
    <property type="entry name" value="MITOCHONDRIAL TRNA METHYLTHIOTRANSFERASE CDK5RAP1"/>
    <property type="match status" value="1"/>
</dbReference>
<evidence type="ECO:0000256" key="5">
    <source>
        <dbReference type="ARBA" id="ARBA00022694"/>
    </source>
</evidence>
<dbReference type="InterPro" id="IPR023404">
    <property type="entry name" value="rSAM_horseshoe"/>
</dbReference>
<evidence type="ECO:0000256" key="6">
    <source>
        <dbReference type="ARBA" id="ARBA00022723"/>
    </source>
</evidence>
<evidence type="ECO:0000259" key="13">
    <source>
        <dbReference type="PROSITE" id="PS51449"/>
    </source>
</evidence>
<dbReference type="InterPro" id="IPR005839">
    <property type="entry name" value="Methylthiotransferase"/>
</dbReference>
<evidence type="ECO:0000313" key="15">
    <source>
        <dbReference type="EMBL" id="MBD3144335.1"/>
    </source>
</evidence>
<dbReference type="NCBIfam" id="TIGR01574">
    <property type="entry name" value="miaB-methiolase"/>
    <property type="match status" value="1"/>
</dbReference>
<keyword evidence="5 10" id="KW-0819">tRNA processing</keyword>
<dbReference type="InterPro" id="IPR020612">
    <property type="entry name" value="Methylthiotransferase_CS"/>
</dbReference>
<comment type="catalytic activity">
    <reaction evidence="10">
        <text>N(6)-dimethylallyladenosine(37) in tRNA + (sulfur carrier)-SH + AH2 + 2 S-adenosyl-L-methionine = 2-methylsulfanyl-N(6)-dimethylallyladenosine(37) in tRNA + (sulfur carrier)-H + 5'-deoxyadenosine + L-methionine + A + S-adenosyl-L-homocysteine + 2 H(+)</text>
        <dbReference type="Rhea" id="RHEA:37067"/>
        <dbReference type="Rhea" id="RHEA-COMP:10375"/>
        <dbReference type="Rhea" id="RHEA-COMP:10376"/>
        <dbReference type="Rhea" id="RHEA-COMP:14737"/>
        <dbReference type="Rhea" id="RHEA-COMP:14739"/>
        <dbReference type="ChEBI" id="CHEBI:13193"/>
        <dbReference type="ChEBI" id="CHEBI:15378"/>
        <dbReference type="ChEBI" id="CHEBI:17319"/>
        <dbReference type="ChEBI" id="CHEBI:17499"/>
        <dbReference type="ChEBI" id="CHEBI:29917"/>
        <dbReference type="ChEBI" id="CHEBI:57844"/>
        <dbReference type="ChEBI" id="CHEBI:57856"/>
        <dbReference type="ChEBI" id="CHEBI:59789"/>
        <dbReference type="ChEBI" id="CHEBI:64428"/>
        <dbReference type="ChEBI" id="CHEBI:74415"/>
        <dbReference type="ChEBI" id="CHEBI:74417"/>
        <dbReference type="EC" id="2.8.4.3"/>
    </reaction>
</comment>
<keyword evidence="10" id="KW-0963">Cytoplasm</keyword>
<feature type="region of interest" description="Disordered" evidence="11">
    <location>
        <begin position="474"/>
        <end position="501"/>
    </location>
</feature>
<organism evidence="15 16">
    <name type="scientific">Microbispora bryophytorum subsp. camponoti</name>
    <dbReference type="NCBI Taxonomy" id="1677852"/>
    <lineage>
        <taxon>Bacteria</taxon>
        <taxon>Bacillati</taxon>
        <taxon>Actinomycetota</taxon>
        <taxon>Actinomycetes</taxon>
        <taxon>Streptosporangiales</taxon>
        <taxon>Streptosporangiaceae</taxon>
        <taxon>Microbispora</taxon>
    </lineage>
</organism>
<dbReference type="Pfam" id="PF00919">
    <property type="entry name" value="UPF0004"/>
    <property type="match status" value="1"/>
</dbReference>
<keyword evidence="16" id="KW-1185">Reference proteome</keyword>
<dbReference type="EC" id="2.8.4.3" evidence="9 10"/>
<dbReference type="InterPro" id="IPR038135">
    <property type="entry name" value="Methylthiotransferase_N_sf"/>
</dbReference>
<sequence length="501" mass="54657">MTTIQAGTEGAARTYEVRTYGCQMNVHDSERLSGLLEDAGYVRAADGDTPDVVVFNTCAVRENADNRLYGNLGHLRPIKMAREGMQIAVGGCLAQKDQGEIVRRAPWVDVVFGTHNVGSLPVLLERARIAQEAQVEIKESLETFPSTLPSRRESAYAAWVAISVGCNNTCTFCIVPSLRGKEKDRRPGDILGEVRTLVDQGVLEITLLGQNVNTYGVEFGDRLAFGKLLRACGDIDGLERVRFTSPHPAAFTDDVIAAMAETPNVMHQLHMPLQSGSDRILKAMRRSYRSERYLGIIERVRAAMPDAAISTDIIVGFPGETEEDFQQTLDVVRQSRFANAFTFQYSIRPGTPAATMEDQVPKAVVQERYERLVALQEEISWEENKKQVGRTLEVLVAEGEGRKDDATHRLSGRAADNRLVHLAAAGAAEARPGDMVTVEVTYAAPHHLVADKVLSVRRTRAGDAWEARQAAPARGSAVSLGMPTVGRPAPPPVEPSACSAV</sequence>
<dbReference type="InterPro" id="IPR002792">
    <property type="entry name" value="TRAM_dom"/>
</dbReference>
<dbReference type="SFLD" id="SFLDF00273">
    <property type="entry name" value="(dimethylallyl)adenosine_tRNA"/>
    <property type="match status" value="1"/>
</dbReference>
<dbReference type="SMART" id="SM00729">
    <property type="entry name" value="Elp3"/>
    <property type="match status" value="1"/>
</dbReference>
<reference evidence="15 16" key="1">
    <citation type="submission" date="2020-09" db="EMBL/GenBank/DDBJ databases">
        <title>Actinomycete isolated from the Camponotus japonicus Mayr.</title>
        <authorList>
            <person name="Gong X."/>
        </authorList>
    </citation>
    <scope>NUCLEOTIDE SEQUENCE [LARGE SCALE GENOMIC DNA]</scope>
    <source>
        <strain evidence="15 16">2C-HV3</strain>
    </source>
</reference>
<dbReference type="InterPro" id="IPR006638">
    <property type="entry name" value="Elp3/MiaA/NifB-like_rSAM"/>
</dbReference>
<keyword evidence="2 10" id="KW-0004">4Fe-4S</keyword>
<dbReference type="Pfam" id="PF04055">
    <property type="entry name" value="Radical_SAM"/>
    <property type="match status" value="1"/>
</dbReference>
<feature type="domain" description="MTTase N-terminal" evidence="13">
    <location>
        <begin position="13"/>
        <end position="129"/>
    </location>
</feature>
<comment type="subcellular location">
    <subcellularLocation>
        <location evidence="10">Cytoplasm</location>
    </subcellularLocation>
</comment>
<accession>A0ABR8L025</accession>
<comment type="subunit">
    <text evidence="10">Monomer.</text>
</comment>
<feature type="binding site" evidence="10">
    <location>
        <position position="170"/>
    </location>
    <ligand>
        <name>[4Fe-4S] cluster</name>
        <dbReference type="ChEBI" id="CHEBI:49883"/>
        <label>2</label>
        <note>4Fe-4S-S-AdoMet</note>
    </ligand>
</feature>
<dbReference type="PROSITE" id="PS50926">
    <property type="entry name" value="TRAM"/>
    <property type="match status" value="1"/>
</dbReference>
<feature type="binding site" evidence="10">
    <location>
        <position position="92"/>
    </location>
    <ligand>
        <name>[4Fe-4S] cluster</name>
        <dbReference type="ChEBI" id="CHEBI:49883"/>
        <label>1</label>
    </ligand>
</feature>
<dbReference type="Gene3D" id="3.80.30.20">
    <property type="entry name" value="tm_1862 like domain"/>
    <property type="match status" value="1"/>
</dbReference>
<evidence type="ECO:0000256" key="4">
    <source>
        <dbReference type="ARBA" id="ARBA00022691"/>
    </source>
</evidence>
<feature type="domain" description="Radical SAM core" evidence="14">
    <location>
        <begin position="152"/>
        <end position="383"/>
    </location>
</feature>
<feature type="domain" description="TRAM" evidence="12">
    <location>
        <begin position="385"/>
        <end position="454"/>
    </location>
</feature>
<evidence type="ECO:0000256" key="7">
    <source>
        <dbReference type="ARBA" id="ARBA00023004"/>
    </source>
</evidence>
<dbReference type="InterPro" id="IPR006463">
    <property type="entry name" value="MiaB_methiolase"/>
</dbReference>
<dbReference type="InterPro" id="IPR007197">
    <property type="entry name" value="rSAM"/>
</dbReference>
<evidence type="ECO:0000259" key="12">
    <source>
        <dbReference type="PROSITE" id="PS50926"/>
    </source>
</evidence>
<evidence type="ECO:0000313" key="16">
    <source>
        <dbReference type="Proteomes" id="UP000653231"/>
    </source>
</evidence>
<dbReference type="InterPro" id="IPR013848">
    <property type="entry name" value="Methylthiotransferase_N"/>
</dbReference>
<protein>
    <recommendedName>
        <fullName evidence="9 10">tRNA-2-methylthio-N(6)-dimethylallyladenosine synthase</fullName>
        <ecNumber evidence="9 10">2.8.4.3</ecNumber>
    </recommendedName>
    <alternativeName>
        <fullName evidence="10">(Dimethylallyl)adenosine tRNA methylthiotransferase MiaB</fullName>
    </alternativeName>
    <alternativeName>
        <fullName evidence="10">tRNA-i(6)A37 methylthiotransferase</fullName>
    </alternativeName>
</protein>
<evidence type="ECO:0000256" key="1">
    <source>
        <dbReference type="ARBA" id="ARBA00003234"/>
    </source>
</evidence>
<dbReference type="SFLD" id="SFLDG01082">
    <property type="entry name" value="B12-binding_domain_containing"/>
    <property type="match status" value="1"/>
</dbReference>
<dbReference type="PANTHER" id="PTHR43020">
    <property type="entry name" value="CDK5 REGULATORY SUBUNIT-ASSOCIATED PROTEIN 1"/>
    <property type="match status" value="1"/>
</dbReference>
<name>A0ABR8L025_9ACTN</name>
<evidence type="ECO:0000259" key="14">
    <source>
        <dbReference type="PROSITE" id="PS51918"/>
    </source>
</evidence>
<evidence type="ECO:0000256" key="3">
    <source>
        <dbReference type="ARBA" id="ARBA00022679"/>
    </source>
</evidence>
<dbReference type="Proteomes" id="UP000653231">
    <property type="component" value="Unassembled WGS sequence"/>
</dbReference>
<evidence type="ECO:0000256" key="10">
    <source>
        <dbReference type="HAMAP-Rule" id="MF_01864"/>
    </source>
</evidence>
<keyword evidence="8 10" id="KW-0411">Iron-sulfur</keyword>
<dbReference type="Gene3D" id="3.40.50.12160">
    <property type="entry name" value="Methylthiotransferase, N-terminal domain"/>
    <property type="match status" value="1"/>
</dbReference>
<dbReference type="PROSITE" id="PS01278">
    <property type="entry name" value="MTTASE_RADICAL"/>
    <property type="match status" value="1"/>
</dbReference>
<keyword evidence="6 10" id="KW-0479">Metal-binding</keyword>
<dbReference type="PROSITE" id="PS51918">
    <property type="entry name" value="RADICAL_SAM"/>
    <property type="match status" value="1"/>
</dbReference>
<feature type="binding site" evidence="10">
    <location>
        <position position="58"/>
    </location>
    <ligand>
        <name>[4Fe-4S] cluster</name>
        <dbReference type="ChEBI" id="CHEBI:49883"/>
        <label>1</label>
    </ligand>
</feature>
<keyword evidence="4 10" id="KW-0949">S-adenosyl-L-methionine</keyword>
<dbReference type="EMBL" id="JACXRZ010000009">
    <property type="protein sequence ID" value="MBD3144335.1"/>
    <property type="molecule type" value="Genomic_DNA"/>
</dbReference>
<dbReference type="HAMAP" id="MF_01864">
    <property type="entry name" value="tRNA_metthiotr_MiaB"/>
    <property type="match status" value="1"/>
</dbReference>
<dbReference type="SFLD" id="SFLDS00029">
    <property type="entry name" value="Radical_SAM"/>
    <property type="match status" value="1"/>
</dbReference>
<feature type="binding site" evidence="10">
    <location>
        <position position="166"/>
    </location>
    <ligand>
        <name>[4Fe-4S] cluster</name>
        <dbReference type="ChEBI" id="CHEBI:49883"/>
        <label>2</label>
        <note>4Fe-4S-S-AdoMet</note>
    </ligand>
</feature>
<comment type="similarity">
    <text evidence="10">Belongs to the methylthiotransferase family. MiaB subfamily.</text>
</comment>
<comment type="function">
    <text evidence="1 10">Catalyzes the methylthiolation of N6-(dimethylallyl)adenosine (i(6)A), leading to the formation of 2-methylthio-N6-(dimethylallyl)adenosine (ms(2)i(6)A) at position 37 in tRNAs that read codons beginning with uridine.</text>
</comment>
<dbReference type="SFLD" id="SFLDG01061">
    <property type="entry name" value="methylthiotransferase"/>
    <property type="match status" value="1"/>
</dbReference>